<name>A0ABV3Z2Z9_9PROT</name>
<organism evidence="2 3">
    <name type="scientific">Hyphococcus lacteus</name>
    <dbReference type="NCBI Taxonomy" id="3143536"/>
    <lineage>
        <taxon>Bacteria</taxon>
        <taxon>Pseudomonadati</taxon>
        <taxon>Pseudomonadota</taxon>
        <taxon>Alphaproteobacteria</taxon>
        <taxon>Parvularculales</taxon>
        <taxon>Parvularculaceae</taxon>
        <taxon>Hyphococcus</taxon>
    </lineage>
</organism>
<dbReference type="PANTHER" id="PTHR43792:SF1">
    <property type="entry name" value="N-ACETYLTRANSFERASE DOMAIN-CONTAINING PROTEIN"/>
    <property type="match status" value="1"/>
</dbReference>
<protein>
    <submittedName>
        <fullName evidence="2">GNAT family N-acetyltransferase</fullName>
    </submittedName>
</protein>
<reference evidence="2 3" key="1">
    <citation type="submission" date="2024-05" db="EMBL/GenBank/DDBJ databases">
        <title>Three bacterial strains, DH-69, EH-24, and ECK-19 isolated from coastal sediments.</title>
        <authorList>
            <person name="Ye Y.-Q."/>
            <person name="Du Z.-J."/>
        </authorList>
    </citation>
    <scope>NUCLEOTIDE SEQUENCE [LARGE SCALE GENOMIC DNA]</scope>
    <source>
        <strain evidence="2 3">ECK-19</strain>
    </source>
</reference>
<dbReference type="RefSeq" id="WP_369312863.1">
    <property type="nucleotide sequence ID" value="NZ_JBEHZE010000001.1"/>
</dbReference>
<sequence>MTVRIETERLILRPIEPRDCDDHIAMMSDPLVAETLGGVQSRDILWRQFASYLGHWSIRGFGWFSVEERNSGAWLGRVGPWMPEGWPGLECGWTIASSAWGKGYAPEAAIGATKWIFAQFPDLPRIISTIDPSNTKSQAVAKKIGETKTEETFDFSGFKLDVWAADRASWLSRFG</sequence>
<dbReference type="InterPro" id="IPR000182">
    <property type="entry name" value="GNAT_dom"/>
</dbReference>
<dbReference type="PANTHER" id="PTHR43792">
    <property type="entry name" value="GNAT FAMILY, PUTATIVE (AFU_ORTHOLOGUE AFUA_3G00765)-RELATED-RELATED"/>
    <property type="match status" value="1"/>
</dbReference>
<evidence type="ECO:0000313" key="2">
    <source>
        <dbReference type="EMBL" id="MEX6632928.1"/>
    </source>
</evidence>
<gene>
    <name evidence="2" type="ORF">ABFZ84_05140</name>
</gene>
<evidence type="ECO:0000313" key="3">
    <source>
        <dbReference type="Proteomes" id="UP001560685"/>
    </source>
</evidence>
<keyword evidence="3" id="KW-1185">Reference proteome</keyword>
<evidence type="ECO:0000259" key="1">
    <source>
        <dbReference type="Pfam" id="PF13302"/>
    </source>
</evidence>
<dbReference type="EMBL" id="JBEHZE010000001">
    <property type="protein sequence ID" value="MEX6632928.1"/>
    <property type="molecule type" value="Genomic_DNA"/>
</dbReference>
<dbReference type="Pfam" id="PF13302">
    <property type="entry name" value="Acetyltransf_3"/>
    <property type="match status" value="1"/>
</dbReference>
<dbReference type="SUPFAM" id="SSF55729">
    <property type="entry name" value="Acyl-CoA N-acyltransferases (Nat)"/>
    <property type="match status" value="1"/>
</dbReference>
<accession>A0ABV3Z2Z9</accession>
<dbReference type="InterPro" id="IPR051531">
    <property type="entry name" value="N-acetyltransferase"/>
</dbReference>
<comment type="caution">
    <text evidence="2">The sequence shown here is derived from an EMBL/GenBank/DDBJ whole genome shotgun (WGS) entry which is preliminary data.</text>
</comment>
<feature type="domain" description="N-acetyltransferase" evidence="1">
    <location>
        <begin position="9"/>
        <end position="145"/>
    </location>
</feature>
<dbReference type="Gene3D" id="3.40.630.30">
    <property type="match status" value="1"/>
</dbReference>
<dbReference type="Proteomes" id="UP001560685">
    <property type="component" value="Unassembled WGS sequence"/>
</dbReference>
<dbReference type="InterPro" id="IPR016181">
    <property type="entry name" value="Acyl_CoA_acyltransferase"/>
</dbReference>
<proteinExistence type="predicted"/>